<dbReference type="STRING" id="525918.SAMN05660964_01677"/>
<accession>A0A1H4BIS6</accession>
<dbReference type="CDD" id="cd04275">
    <property type="entry name" value="ZnMc_pappalysin_like"/>
    <property type="match status" value="1"/>
</dbReference>
<gene>
    <name evidence="12" type="ORF">SAMN05660964_01677</name>
</gene>
<sequence length="719" mass="78189">MSTHHSNPTPHLHTADMPPAESSDTDNLMPGDTLKDTDTAYLMPGDTLKTSDDGNSQAGDENHSEHSTPHRRTCATMNVHRRLLSRSPAYVRARNDIENMALRYTSRADINQRTGITRIPVVVHVLWKTPAQNISDAQINSQIDVLNQDFRRTNADVSLTPDPFRPLTADARLEFFLATTAPDGTPSTGIVRKQTTANSFSYDDGVKSNATNGSDAWPSDRYLNIWVCELSDGLLGYAQFPGGAAETDGVVILHSAFGTTGTAAAPFNRGRTATHEIGHWLNLNHIWGDDGTGCAGSDNVADTPNQAASNAGTPTFPSVSCGNGPHGDMFMNYMDYVDDAAMFMFTAGQVARMHACLDGPRSSIGFAASAPRPSSSPVIAWDANRLDVFMLDQKRELQHKWWNGSSWGPTLTTSEAMGGIGTSVPQAVSWGPNRLDVFMTGTDSALYHKWWDGSSWGPSVTGYEAMGGVCVGDPRVVSWGANRLDVFVIGTDRALYHKWWDGTAWGPSVTGYERLGGVCIGQPEVVAWGANRLDIFVIGTDRALYHKWWDGTAWGPSVNGYERLGGVCMSAPRAVAWGANRLDVFVVGTDGALYHKWWNGSSWGPSLSGAFERMGGICVGDPEVVAWGADRLDVFVIGTDSALYHKWWNGSSWGPSLTDYERMGGICTSSPRAVAWGSNRLDVFVTGTDSALYHKWWNGSSWEPSLTDYERMGGTISTF</sequence>
<keyword evidence="7" id="KW-0482">Metalloprotease</keyword>
<evidence type="ECO:0000256" key="1">
    <source>
        <dbReference type="ARBA" id="ARBA00008721"/>
    </source>
</evidence>
<proteinExistence type="inferred from homology"/>
<evidence type="ECO:0000256" key="4">
    <source>
        <dbReference type="ARBA" id="ARBA00022729"/>
    </source>
</evidence>
<dbReference type="GO" id="GO:0046872">
    <property type="term" value="F:metal ion binding"/>
    <property type="evidence" value="ECO:0007669"/>
    <property type="project" value="UniProtKB-KW"/>
</dbReference>
<evidence type="ECO:0000256" key="9">
    <source>
        <dbReference type="SAM" id="MobiDB-lite"/>
    </source>
</evidence>
<evidence type="ECO:0000256" key="2">
    <source>
        <dbReference type="ARBA" id="ARBA00022670"/>
    </source>
</evidence>
<comment type="similarity">
    <text evidence="1">Belongs to the peptidase M43B family.</text>
</comment>
<dbReference type="SUPFAM" id="SSF55486">
    <property type="entry name" value="Metalloproteases ('zincins'), catalytic domain"/>
    <property type="match status" value="1"/>
</dbReference>
<dbReference type="Gene3D" id="2.40.128.190">
    <property type="match status" value="1"/>
</dbReference>
<dbReference type="RefSeq" id="WP_217629961.1">
    <property type="nucleotide sequence ID" value="NZ_FNQP01000008.1"/>
</dbReference>
<evidence type="ECO:0000256" key="6">
    <source>
        <dbReference type="ARBA" id="ARBA00022833"/>
    </source>
</evidence>
<dbReference type="PANTHER" id="PTHR47466:SF1">
    <property type="entry name" value="METALLOPROTEASE MEP1 (AFU_ORTHOLOGUE AFUA_1G07730)-RELATED"/>
    <property type="match status" value="1"/>
</dbReference>
<dbReference type="InterPro" id="IPR058502">
    <property type="entry name" value="PLL-like_beta-prop"/>
</dbReference>
<evidence type="ECO:0000256" key="5">
    <source>
        <dbReference type="ARBA" id="ARBA00022801"/>
    </source>
</evidence>
<keyword evidence="13" id="KW-1185">Reference proteome</keyword>
<dbReference type="Proteomes" id="UP000199397">
    <property type="component" value="Unassembled WGS sequence"/>
</dbReference>
<evidence type="ECO:0000313" key="12">
    <source>
        <dbReference type="EMBL" id="SEA47928.1"/>
    </source>
</evidence>
<dbReference type="AlphaFoldDB" id="A0A1H4BIS6"/>
<protein>
    <submittedName>
        <fullName evidence="12">Uncharacterized protein</fullName>
    </submittedName>
</protein>
<evidence type="ECO:0000259" key="10">
    <source>
        <dbReference type="Pfam" id="PF05572"/>
    </source>
</evidence>
<reference evidence="12 13" key="1">
    <citation type="submission" date="2016-10" db="EMBL/GenBank/DDBJ databases">
        <authorList>
            <person name="de Groot N.N."/>
        </authorList>
    </citation>
    <scope>NUCLEOTIDE SEQUENCE [LARGE SCALE GENOMIC DNA]</scope>
    <source>
        <strain evidence="12 13">DSM 21228</strain>
    </source>
</reference>
<keyword evidence="4" id="KW-0732">Signal</keyword>
<dbReference type="Gene3D" id="3.40.390.10">
    <property type="entry name" value="Collagenase (Catalytic Domain)"/>
    <property type="match status" value="1"/>
</dbReference>
<dbReference type="Gene3D" id="2.120.10.70">
    <property type="entry name" value="Fucose-specific lectin"/>
    <property type="match status" value="2"/>
</dbReference>
<keyword evidence="8" id="KW-1015">Disulfide bond</keyword>
<feature type="domain" description="PLL-like beta propeller" evidence="11">
    <location>
        <begin position="375"/>
        <end position="454"/>
    </location>
</feature>
<feature type="domain" description="PLL-like beta propeller" evidence="11">
    <location>
        <begin position="457"/>
        <end position="717"/>
    </location>
</feature>
<dbReference type="EMBL" id="FNQP01000008">
    <property type="protein sequence ID" value="SEA47928.1"/>
    <property type="molecule type" value="Genomic_DNA"/>
</dbReference>
<dbReference type="PANTHER" id="PTHR47466">
    <property type="match status" value="1"/>
</dbReference>
<dbReference type="SUPFAM" id="SSF89372">
    <property type="entry name" value="Fucose-specific lectin"/>
    <property type="match status" value="1"/>
</dbReference>
<dbReference type="InterPro" id="IPR008754">
    <property type="entry name" value="Peptidase_M43"/>
</dbReference>
<evidence type="ECO:0000313" key="13">
    <source>
        <dbReference type="Proteomes" id="UP000199397"/>
    </source>
</evidence>
<dbReference type="GO" id="GO:0006508">
    <property type="term" value="P:proteolysis"/>
    <property type="evidence" value="ECO:0007669"/>
    <property type="project" value="UniProtKB-KW"/>
</dbReference>
<dbReference type="GO" id="GO:0008237">
    <property type="term" value="F:metallopeptidase activity"/>
    <property type="evidence" value="ECO:0007669"/>
    <property type="project" value="UniProtKB-KW"/>
</dbReference>
<name>A0A1H4BIS6_9GAMM</name>
<evidence type="ECO:0000256" key="3">
    <source>
        <dbReference type="ARBA" id="ARBA00022723"/>
    </source>
</evidence>
<dbReference type="InterPro" id="IPR024079">
    <property type="entry name" value="MetalloPept_cat_dom_sf"/>
</dbReference>
<evidence type="ECO:0000259" key="11">
    <source>
        <dbReference type="Pfam" id="PF26607"/>
    </source>
</evidence>
<keyword evidence="5" id="KW-0378">Hydrolase</keyword>
<dbReference type="Pfam" id="PF05572">
    <property type="entry name" value="Peptidase_M43"/>
    <property type="match status" value="1"/>
</dbReference>
<evidence type="ECO:0000256" key="7">
    <source>
        <dbReference type="ARBA" id="ARBA00023049"/>
    </source>
</evidence>
<organism evidence="12 13">
    <name type="scientific">Thiothrix caldifontis</name>
    <dbReference type="NCBI Taxonomy" id="525918"/>
    <lineage>
        <taxon>Bacteria</taxon>
        <taxon>Pseudomonadati</taxon>
        <taxon>Pseudomonadota</taxon>
        <taxon>Gammaproteobacteria</taxon>
        <taxon>Thiotrichales</taxon>
        <taxon>Thiotrichaceae</taxon>
        <taxon>Thiothrix</taxon>
    </lineage>
</organism>
<feature type="region of interest" description="Disordered" evidence="9">
    <location>
        <begin position="1"/>
        <end position="71"/>
    </location>
</feature>
<keyword evidence="3" id="KW-0479">Metal-binding</keyword>
<dbReference type="CDD" id="cd22954">
    <property type="entry name" value="PLL_lectin"/>
    <property type="match status" value="1"/>
</dbReference>
<keyword evidence="2" id="KW-0645">Protease</keyword>
<feature type="domain" description="Peptidase M43 pregnancy-associated plasma-A" evidence="10">
    <location>
        <begin position="214"/>
        <end position="358"/>
    </location>
</feature>
<dbReference type="Pfam" id="PF26607">
    <property type="entry name" value="DUF8189"/>
    <property type="match status" value="2"/>
</dbReference>
<keyword evidence="6" id="KW-0862">Zinc</keyword>
<evidence type="ECO:0000256" key="8">
    <source>
        <dbReference type="ARBA" id="ARBA00023157"/>
    </source>
</evidence>